<keyword evidence="2 3" id="KW-0193">Cuticle</keyword>
<protein>
    <recommendedName>
        <fullName evidence="8">Cuticle protein</fullName>
    </recommendedName>
</protein>
<evidence type="ECO:0000256" key="4">
    <source>
        <dbReference type="SAM" id="MobiDB-lite"/>
    </source>
</evidence>
<keyword evidence="5" id="KW-0732">Signal</keyword>
<feature type="compositionally biased region" description="Low complexity" evidence="4">
    <location>
        <begin position="679"/>
        <end position="701"/>
    </location>
</feature>
<reference evidence="6 7" key="1">
    <citation type="journal article" date="2022" name="Nat. Ecol. Evol.">
        <title>A masculinizing supergene underlies an exaggerated male reproductive morph in a spider.</title>
        <authorList>
            <person name="Hendrickx F."/>
            <person name="De Corte Z."/>
            <person name="Sonet G."/>
            <person name="Van Belleghem S.M."/>
            <person name="Kostlbacher S."/>
            <person name="Vangestel C."/>
        </authorList>
    </citation>
    <scope>NUCLEOTIDE SEQUENCE [LARGE SCALE GENOMIC DNA]</scope>
    <source>
        <strain evidence="6">W744_W776</strain>
    </source>
</reference>
<sequence length="790" mass="85530">MMRQAVYLLAVVAVAFAKGDGRPYPSTKNTKNAFHKQEPQKFASVASYHTNAAQVQQPAAQQYHSQQFQQQEAQQFQPSPYSFNYEAEGSARSESSDASGKVTGSYSVTNADGSIRVVKYVADHNGFRADVDTNEAGTKTSNPANAEFKSAFVEPAAPVQQYSAGASSYKGQYEQKPIQFSLDKQGGYSYNYESRLDDGGSSAQSESSDGSGTVTGRYSLTGSDGRRRQVDYSSGGQGFQAKIDTNEFGTKSESPANVQFYSSAADQGPAPAPTAYSKTNFAQQKQQVHFNSAPIQQQSIQATKFATSPVKQQPIQDYAQFESKPSPYSFSYDAQLEDGSSSRTESSDASGKVVGSYSLSAADGRKRTIDYVADHQGFRATVNTNEFGTKSDSPADVQLYSNAPAEAPTHYKSSASQQFSKKGFSQEPIKAFSQEAIQPFSQQPEPVKQFSQEAVSVHKFEETKKPAQHQFNQKPITVSEFVKKPQQFSQEPVAASFEQKQIKSTWSSAASTSNQFKSASQGAVQYNQGSSEQYAPFEFNYVANLEDGGSSSRSESGDGSGKVVGSYSLTSGDSRRTVDYLADQSGFRATVNTNEFGTKSESPADVQFYSSAVQEPEHQEFAAMKPANAGGHYSAQASSAGHYSSGSKTSFASQQKVQSFATQQRVEEPAIQQQPSPYSFGYEAEAAGGSSARSESADASGKVTGSYTVRNEDGSMRVVEYIADHNGFRANVKTNEHGTKSDDPADVLFKSDAPVYAAAPAQQQQKFMSKTNSRTKSSMISQKSVEPWRR</sequence>
<feature type="region of interest" description="Disordered" evidence="4">
    <location>
        <begin position="548"/>
        <end position="568"/>
    </location>
</feature>
<feature type="region of interest" description="Disordered" evidence="4">
    <location>
        <begin position="322"/>
        <end position="353"/>
    </location>
</feature>
<name>A0AAV6V925_9ARAC</name>
<evidence type="ECO:0000313" key="7">
    <source>
        <dbReference type="Proteomes" id="UP000827092"/>
    </source>
</evidence>
<dbReference type="GO" id="GO:0008010">
    <property type="term" value="F:structural constituent of chitin-based larval cuticle"/>
    <property type="evidence" value="ECO:0007669"/>
    <property type="project" value="TreeGrafter"/>
</dbReference>
<organism evidence="6 7">
    <name type="scientific">Oedothorax gibbosus</name>
    <dbReference type="NCBI Taxonomy" id="931172"/>
    <lineage>
        <taxon>Eukaryota</taxon>
        <taxon>Metazoa</taxon>
        <taxon>Ecdysozoa</taxon>
        <taxon>Arthropoda</taxon>
        <taxon>Chelicerata</taxon>
        <taxon>Arachnida</taxon>
        <taxon>Araneae</taxon>
        <taxon>Araneomorphae</taxon>
        <taxon>Entelegynae</taxon>
        <taxon>Araneoidea</taxon>
        <taxon>Linyphiidae</taxon>
        <taxon>Erigoninae</taxon>
        <taxon>Oedothorax</taxon>
    </lineage>
</organism>
<accession>A0AAV6V925</accession>
<feature type="region of interest" description="Disordered" evidence="4">
    <location>
        <begin position="82"/>
        <end position="106"/>
    </location>
</feature>
<gene>
    <name evidence="6" type="ORF">JTE90_006985</name>
</gene>
<evidence type="ECO:0000256" key="5">
    <source>
        <dbReference type="SAM" id="SignalP"/>
    </source>
</evidence>
<feature type="compositionally biased region" description="Polar residues" evidence="4">
    <location>
        <begin position="635"/>
        <end position="649"/>
    </location>
</feature>
<feature type="compositionally biased region" description="Polar residues" evidence="4">
    <location>
        <begin position="338"/>
        <end position="349"/>
    </location>
</feature>
<proteinExistence type="predicted"/>
<dbReference type="InterPro" id="IPR050468">
    <property type="entry name" value="Cuticle_Struct_Prot"/>
</dbReference>
<feature type="compositionally biased region" description="Polar residues" evidence="4">
    <location>
        <begin position="96"/>
        <end position="106"/>
    </location>
</feature>
<feature type="region of interest" description="Disordered" evidence="4">
    <location>
        <begin position="630"/>
        <end position="649"/>
    </location>
</feature>
<dbReference type="GO" id="GO:0062129">
    <property type="term" value="C:chitin-based extracellular matrix"/>
    <property type="evidence" value="ECO:0007669"/>
    <property type="project" value="TreeGrafter"/>
</dbReference>
<feature type="compositionally biased region" description="Polar residues" evidence="4">
    <location>
        <begin position="654"/>
        <end position="664"/>
    </location>
</feature>
<comment type="caution">
    <text evidence="6">The sequence shown here is derived from an EMBL/GenBank/DDBJ whole genome shotgun (WGS) entry which is preliminary data.</text>
</comment>
<keyword evidence="7" id="KW-1185">Reference proteome</keyword>
<dbReference type="PROSITE" id="PS51155">
    <property type="entry name" value="CHIT_BIND_RR_2"/>
    <property type="match status" value="5"/>
</dbReference>
<dbReference type="AlphaFoldDB" id="A0AAV6V925"/>
<evidence type="ECO:0000256" key="2">
    <source>
        <dbReference type="ARBA" id="ARBA00022460"/>
    </source>
</evidence>
<dbReference type="PANTHER" id="PTHR10380">
    <property type="entry name" value="CUTICLE PROTEIN"/>
    <property type="match status" value="1"/>
</dbReference>
<dbReference type="Proteomes" id="UP000827092">
    <property type="component" value="Unassembled WGS sequence"/>
</dbReference>
<evidence type="ECO:0000256" key="3">
    <source>
        <dbReference type="PROSITE-ProRule" id="PRU00497"/>
    </source>
</evidence>
<dbReference type="EMBL" id="JAFNEN010000128">
    <property type="protein sequence ID" value="KAG8193154.1"/>
    <property type="molecule type" value="Genomic_DNA"/>
</dbReference>
<dbReference type="PROSITE" id="PS00233">
    <property type="entry name" value="CHIT_BIND_RR_1"/>
    <property type="match status" value="3"/>
</dbReference>
<feature type="compositionally biased region" description="Polar residues" evidence="4">
    <location>
        <begin position="766"/>
        <end position="784"/>
    </location>
</feature>
<comment type="function">
    <text evidence="1">Component of the rigid cuticle of the spider.</text>
</comment>
<evidence type="ECO:0000256" key="1">
    <source>
        <dbReference type="ARBA" id="ARBA00002980"/>
    </source>
</evidence>
<evidence type="ECO:0000313" key="6">
    <source>
        <dbReference type="EMBL" id="KAG8193154.1"/>
    </source>
</evidence>
<dbReference type="InterPro" id="IPR031311">
    <property type="entry name" value="CHIT_BIND_RR_consensus"/>
</dbReference>
<feature type="region of interest" description="Disordered" evidence="4">
    <location>
        <begin position="191"/>
        <end position="240"/>
    </location>
</feature>
<feature type="signal peptide" evidence="5">
    <location>
        <begin position="1"/>
        <end position="17"/>
    </location>
</feature>
<feature type="region of interest" description="Disordered" evidence="4">
    <location>
        <begin position="760"/>
        <end position="790"/>
    </location>
</feature>
<evidence type="ECO:0008006" key="8">
    <source>
        <dbReference type="Google" id="ProtNLM"/>
    </source>
</evidence>
<dbReference type="InterPro" id="IPR000618">
    <property type="entry name" value="Insect_cuticle"/>
</dbReference>
<feature type="compositionally biased region" description="Low complexity" evidence="4">
    <location>
        <begin position="199"/>
        <end position="212"/>
    </location>
</feature>
<feature type="region of interest" description="Disordered" evidence="4">
    <location>
        <begin position="654"/>
        <end position="705"/>
    </location>
</feature>
<dbReference type="Pfam" id="PF00379">
    <property type="entry name" value="Chitin_bind_4"/>
    <property type="match status" value="5"/>
</dbReference>
<feature type="chain" id="PRO_5043338924" description="Cuticle protein" evidence="5">
    <location>
        <begin position="18"/>
        <end position="790"/>
    </location>
</feature>